<organism evidence="1 2">
    <name type="scientific">Microthyrium microscopicum</name>
    <dbReference type="NCBI Taxonomy" id="703497"/>
    <lineage>
        <taxon>Eukaryota</taxon>
        <taxon>Fungi</taxon>
        <taxon>Dikarya</taxon>
        <taxon>Ascomycota</taxon>
        <taxon>Pezizomycotina</taxon>
        <taxon>Dothideomycetes</taxon>
        <taxon>Dothideomycetes incertae sedis</taxon>
        <taxon>Microthyriales</taxon>
        <taxon>Microthyriaceae</taxon>
        <taxon>Microthyrium</taxon>
    </lineage>
</organism>
<dbReference type="SUPFAM" id="SSF54909">
    <property type="entry name" value="Dimeric alpha+beta barrel"/>
    <property type="match status" value="1"/>
</dbReference>
<dbReference type="PANTHER" id="PTHR40257">
    <property type="match status" value="1"/>
</dbReference>
<evidence type="ECO:0000313" key="1">
    <source>
        <dbReference type="EMBL" id="KAF2668839.1"/>
    </source>
</evidence>
<name>A0A6A6U9B0_9PEZI</name>
<gene>
    <name evidence="1" type="ORF">BT63DRAFT_374439</name>
</gene>
<dbReference type="PANTHER" id="PTHR40257:SF1">
    <property type="entry name" value="DUF1330 DOMAIN-CONTAINING PROTEIN"/>
    <property type="match status" value="1"/>
</dbReference>
<evidence type="ECO:0000313" key="2">
    <source>
        <dbReference type="Proteomes" id="UP000799302"/>
    </source>
</evidence>
<dbReference type="InterPro" id="IPR011008">
    <property type="entry name" value="Dimeric_a/b-barrel"/>
</dbReference>
<dbReference type="Gene3D" id="3.30.70.100">
    <property type="match status" value="1"/>
</dbReference>
<reference evidence="1" key="1">
    <citation type="journal article" date="2020" name="Stud. Mycol.">
        <title>101 Dothideomycetes genomes: a test case for predicting lifestyles and emergence of pathogens.</title>
        <authorList>
            <person name="Haridas S."/>
            <person name="Albert R."/>
            <person name="Binder M."/>
            <person name="Bloem J."/>
            <person name="Labutti K."/>
            <person name="Salamov A."/>
            <person name="Andreopoulos B."/>
            <person name="Baker S."/>
            <person name="Barry K."/>
            <person name="Bills G."/>
            <person name="Bluhm B."/>
            <person name="Cannon C."/>
            <person name="Castanera R."/>
            <person name="Culley D."/>
            <person name="Daum C."/>
            <person name="Ezra D."/>
            <person name="Gonzalez J."/>
            <person name="Henrissat B."/>
            <person name="Kuo A."/>
            <person name="Liang C."/>
            <person name="Lipzen A."/>
            <person name="Lutzoni F."/>
            <person name="Magnuson J."/>
            <person name="Mondo S."/>
            <person name="Nolan M."/>
            <person name="Ohm R."/>
            <person name="Pangilinan J."/>
            <person name="Park H.-J."/>
            <person name="Ramirez L."/>
            <person name="Alfaro M."/>
            <person name="Sun H."/>
            <person name="Tritt A."/>
            <person name="Yoshinaga Y."/>
            <person name="Zwiers L.-H."/>
            <person name="Turgeon B."/>
            <person name="Goodwin S."/>
            <person name="Spatafora J."/>
            <person name="Crous P."/>
            <person name="Grigoriev I."/>
        </authorList>
    </citation>
    <scope>NUCLEOTIDE SEQUENCE</scope>
    <source>
        <strain evidence="1">CBS 115976</strain>
    </source>
</reference>
<keyword evidence="2" id="KW-1185">Reference proteome</keyword>
<accession>A0A6A6U9B0</accession>
<dbReference type="OrthoDB" id="265717at2759"/>
<proteinExistence type="predicted"/>
<dbReference type="AlphaFoldDB" id="A0A6A6U9B0"/>
<sequence>MVTYNFHIISLVEGISPADVLAVLRRQNIKPLVKAKVVRWIILPKEMSKIPLLAYNIHWDMLLILPGESELPLEARSFVKHSWSGNIGVGSSLMQGYEERNAKLLRPPPGSVKPAESYLKPISESSQGLSLSAELSQWVSNLEDERRKHPVSMLNLLKFAPNKRQQYKKYGQEFAKRVGSRHGGVAKIVAHVVGGQAKEQGWDEIAFAHYPSIEHFAAMSGSEDYQEVNKTYRQGALVDTFILCTQEIDDDGKLAGYVSSSSKI</sequence>
<protein>
    <recommendedName>
        <fullName evidence="3">DUF1330 domain-containing protein</fullName>
    </recommendedName>
</protein>
<evidence type="ECO:0008006" key="3">
    <source>
        <dbReference type="Google" id="ProtNLM"/>
    </source>
</evidence>
<dbReference type="Proteomes" id="UP000799302">
    <property type="component" value="Unassembled WGS sequence"/>
</dbReference>
<dbReference type="EMBL" id="MU004236">
    <property type="protein sequence ID" value="KAF2668839.1"/>
    <property type="molecule type" value="Genomic_DNA"/>
</dbReference>